<dbReference type="NCBIfam" id="TIGR02595">
    <property type="entry name" value="PEP_CTERM"/>
    <property type="match status" value="1"/>
</dbReference>
<keyword evidence="1" id="KW-0812">Transmembrane</keyword>
<sequence>MKILLRTVLMSGLLLGCLIYPFDKAGALSVGTGTLNVTVGLDYDSSTLEFSNGLTSIEAWSIGKIFTYDPSIEYFAFQQEAVYGNNLIPGWDKVPNDISLSYLGSSVDITRDHSDKMNPASTETIAMSTEGVVGRELQVFSKTLNFANLTATGSGSFTFYIDYLTDMEGSTTSSTDTISINTFIQSAIFGMEYDSEGHLQWQNGGSALYRDYDSFWKSPRGIGSVEFDQISGRLGLTVDYVAGDMFHLRSECSNLIRGKSFDQPSSVPEPATIVLFGIGLAGLAGFGIKKEKR</sequence>
<dbReference type="PROSITE" id="PS51257">
    <property type="entry name" value="PROKAR_LIPOPROTEIN"/>
    <property type="match status" value="1"/>
</dbReference>
<name>A0A8D5JMJ6_9BACT</name>
<feature type="transmembrane region" description="Helical" evidence="1">
    <location>
        <begin position="270"/>
        <end position="288"/>
    </location>
</feature>
<dbReference type="InterPro" id="IPR013424">
    <property type="entry name" value="Ice-binding_C"/>
</dbReference>
<dbReference type="EMBL" id="AP024086">
    <property type="protein sequence ID" value="BCL61657.1"/>
    <property type="molecule type" value="Genomic_DNA"/>
</dbReference>
<feature type="domain" description="Ice-binding protein C-terminal" evidence="2">
    <location>
        <begin position="266"/>
        <end position="285"/>
    </location>
</feature>
<dbReference type="AlphaFoldDB" id="A0A8D5JMJ6"/>
<keyword evidence="4" id="KW-1185">Reference proteome</keyword>
<dbReference type="KEGG" id="dbk:DGMP_23500"/>
<evidence type="ECO:0000259" key="2">
    <source>
        <dbReference type="Pfam" id="PF07589"/>
    </source>
</evidence>
<dbReference type="Proteomes" id="UP000826725">
    <property type="component" value="Chromosome"/>
</dbReference>
<gene>
    <name evidence="3" type="ORF">DGMP_23500</name>
</gene>
<reference evidence="3" key="1">
    <citation type="submission" date="2020-09" db="EMBL/GenBank/DDBJ databases">
        <title>Desulfogranum mesoprofundum gen. nov., sp. nov., a novel mesophilic, sulfate-reducing chemolithoautotroph isolated from a deep-sea hydrothermal vent chimney in the Suiyo Seamount.</title>
        <authorList>
            <person name="Hashimoto Y."/>
            <person name="Nakagawa S."/>
        </authorList>
    </citation>
    <scope>NUCLEOTIDE SEQUENCE</scope>
    <source>
        <strain evidence="3">KT2</strain>
    </source>
</reference>
<protein>
    <recommendedName>
        <fullName evidence="2">Ice-binding protein C-terminal domain-containing protein</fullName>
    </recommendedName>
</protein>
<evidence type="ECO:0000313" key="3">
    <source>
        <dbReference type="EMBL" id="BCL61657.1"/>
    </source>
</evidence>
<dbReference type="RefSeq" id="WP_228854084.1">
    <property type="nucleotide sequence ID" value="NZ_AP024086.1"/>
</dbReference>
<evidence type="ECO:0000256" key="1">
    <source>
        <dbReference type="SAM" id="Phobius"/>
    </source>
</evidence>
<dbReference type="Pfam" id="PF07589">
    <property type="entry name" value="PEP-CTERM"/>
    <property type="match status" value="1"/>
</dbReference>
<keyword evidence="1" id="KW-0472">Membrane</keyword>
<proteinExistence type="predicted"/>
<keyword evidence="1" id="KW-1133">Transmembrane helix</keyword>
<accession>A0A8D5JMJ6</accession>
<organism evidence="3 4">
    <name type="scientific">Desulfomarina profundi</name>
    <dbReference type="NCBI Taxonomy" id="2772557"/>
    <lineage>
        <taxon>Bacteria</taxon>
        <taxon>Pseudomonadati</taxon>
        <taxon>Thermodesulfobacteriota</taxon>
        <taxon>Desulfobulbia</taxon>
        <taxon>Desulfobulbales</taxon>
        <taxon>Desulfobulbaceae</taxon>
        <taxon>Desulfomarina</taxon>
    </lineage>
</organism>
<evidence type="ECO:0000313" key="4">
    <source>
        <dbReference type="Proteomes" id="UP000826725"/>
    </source>
</evidence>